<protein>
    <submittedName>
        <fullName evidence="4">DNA adenine methylase</fullName>
    </submittedName>
</protein>
<dbReference type="EMBL" id="FNOT01000010">
    <property type="protein sequence ID" value="SDY73056.1"/>
    <property type="molecule type" value="Genomic_DNA"/>
</dbReference>
<dbReference type="Pfam" id="PF02086">
    <property type="entry name" value="MethyltransfD12"/>
    <property type="match status" value="2"/>
</dbReference>
<dbReference type="GO" id="GO:0043565">
    <property type="term" value="F:sequence-specific DNA binding"/>
    <property type="evidence" value="ECO:0007669"/>
    <property type="project" value="TreeGrafter"/>
</dbReference>
<dbReference type="PANTHER" id="PTHR30481:SF2">
    <property type="entry name" value="SITE-SPECIFIC DNA-METHYLTRANSFERASE (ADENINE-SPECIFIC)"/>
    <property type="match status" value="1"/>
</dbReference>
<name>A0A1H3M906_9ACTN</name>
<evidence type="ECO:0000313" key="5">
    <source>
        <dbReference type="Proteomes" id="UP000198921"/>
    </source>
</evidence>
<organism evidence="4 5">
    <name type="scientific">Geodermatophilus africanus</name>
    <dbReference type="NCBI Taxonomy" id="1137993"/>
    <lineage>
        <taxon>Bacteria</taxon>
        <taxon>Bacillati</taxon>
        <taxon>Actinomycetota</taxon>
        <taxon>Actinomycetes</taxon>
        <taxon>Geodermatophilales</taxon>
        <taxon>Geodermatophilaceae</taxon>
        <taxon>Geodermatophilus</taxon>
    </lineage>
</organism>
<dbReference type="RefSeq" id="WP_091159207.1">
    <property type="nucleotide sequence ID" value="NZ_FNOT01000010.1"/>
</dbReference>
<dbReference type="PRINTS" id="PR00505">
    <property type="entry name" value="D12N6MTFRASE"/>
</dbReference>
<dbReference type="OrthoDB" id="9805629at2"/>
<evidence type="ECO:0000256" key="2">
    <source>
        <dbReference type="ARBA" id="ARBA00022679"/>
    </source>
</evidence>
<sequence>MPRPTKRLPTRQRPWAPDAVLDKPKSLENPKFFDQSVLSPLRYPGAKRQLTPIIEGIIRANVPPPRLLVEPFCGGATTALRLVGSGAVEHVILADADPLVSSFWYTAAFETTWLINRMQEEEVSVARWDWWRAAEPTSRREQALKCLFLNRTTFSGILHGRAGPIGGRAQTSAYKIDCRFGKEGLARRIRAIGELADTGRILDVWPSDWATTLQRVKRTFGDLDAGEITVYLDPPYVEKAPYLYEWSFEDQAHEALAEALRDCSDFRWLLSYDDNPVARNLYPDGGGRTSLLVPHRYTAAGSNSRTVRDELLVTNYPDIPDSDRYRSVTSPVPSV</sequence>
<dbReference type="PANTHER" id="PTHR30481">
    <property type="entry name" value="DNA ADENINE METHYLASE"/>
    <property type="match status" value="1"/>
</dbReference>
<dbReference type="GO" id="GO:0006298">
    <property type="term" value="P:mismatch repair"/>
    <property type="evidence" value="ECO:0007669"/>
    <property type="project" value="TreeGrafter"/>
</dbReference>
<dbReference type="GO" id="GO:0009007">
    <property type="term" value="F:site-specific DNA-methyltransferase (adenine-specific) activity"/>
    <property type="evidence" value="ECO:0007669"/>
    <property type="project" value="UniProtKB-EC"/>
</dbReference>
<keyword evidence="2" id="KW-0808">Transferase</keyword>
<dbReference type="Gene3D" id="3.40.50.150">
    <property type="entry name" value="Vaccinia Virus protein VP39"/>
    <property type="match status" value="2"/>
</dbReference>
<dbReference type="STRING" id="1137993.SAMN05660209_03600"/>
<gene>
    <name evidence="4" type="ORF">SAMN05660209_03600</name>
</gene>
<dbReference type="InterPro" id="IPR012327">
    <property type="entry name" value="MeTrfase_D12"/>
</dbReference>
<keyword evidence="5" id="KW-1185">Reference proteome</keyword>
<evidence type="ECO:0000313" key="4">
    <source>
        <dbReference type="EMBL" id="SDY73056.1"/>
    </source>
</evidence>
<keyword evidence="3" id="KW-0949">S-adenosyl-L-methionine</keyword>
<evidence type="ECO:0000256" key="1">
    <source>
        <dbReference type="ARBA" id="ARBA00022603"/>
    </source>
</evidence>
<dbReference type="GO" id="GO:1904047">
    <property type="term" value="F:S-adenosyl-L-methionine binding"/>
    <property type="evidence" value="ECO:0007669"/>
    <property type="project" value="TreeGrafter"/>
</dbReference>
<dbReference type="GO" id="GO:0032259">
    <property type="term" value="P:methylation"/>
    <property type="evidence" value="ECO:0007669"/>
    <property type="project" value="UniProtKB-KW"/>
</dbReference>
<dbReference type="GO" id="GO:0009307">
    <property type="term" value="P:DNA restriction-modification system"/>
    <property type="evidence" value="ECO:0007669"/>
    <property type="project" value="InterPro"/>
</dbReference>
<keyword evidence="1 4" id="KW-0489">Methyltransferase</keyword>
<dbReference type="InterPro" id="IPR029063">
    <property type="entry name" value="SAM-dependent_MTases_sf"/>
</dbReference>
<dbReference type="AlphaFoldDB" id="A0A1H3M906"/>
<reference evidence="5" key="1">
    <citation type="submission" date="2016-10" db="EMBL/GenBank/DDBJ databases">
        <authorList>
            <person name="Varghese N."/>
            <person name="Submissions S."/>
        </authorList>
    </citation>
    <scope>NUCLEOTIDE SEQUENCE [LARGE SCALE GENOMIC DNA]</scope>
    <source>
        <strain evidence="5">DSM 45422</strain>
    </source>
</reference>
<dbReference type="Proteomes" id="UP000198921">
    <property type="component" value="Unassembled WGS sequence"/>
</dbReference>
<proteinExistence type="predicted"/>
<evidence type="ECO:0000256" key="3">
    <source>
        <dbReference type="ARBA" id="ARBA00022691"/>
    </source>
</evidence>
<dbReference type="SUPFAM" id="SSF53335">
    <property type="entry name" value="S-adenosyl-L-methionine-dependent methyltransferases"/>
    <property type="match status" value="1"/>
</dbReference>
<accession>A0A1H3M906</accession>